<dbReference type="AlphaFoldDB" id="A0A8J5Q0F1"/>
<evidence type="ECO:0000313" key="5">
    <source>
        <dbReference type="Proteomes" id="UP000694255"/>
    </source>
</evidence>
<feature type="region of interest" description="Disordered" evidence="2">
    <location>
        <begin position="132"/>
        <end position="197"/>
    </location>
</feature>
<organism evidence="4 5">
    <name type="scientific">[Candida] subhashii</name>
    <dbReference type="NCBI Taxonomy" id="561895"/>
    <lineage>
        <taxon>Eukaryota</taxon>
        <taxon>Fungi</taxon>
        <taxon>Dikarya</taxon>
        <taxon>Ascomycota</taxon>
        <taxon>Saccharomycotina</taxon>
        <taxon>Pichiomycetes</taxon>
        <taxon>Debaryomycetaceae</taxon>
        <taxon>Spathaspora</taxon>
    </lineage>
</organism>
<dbReference type="GeneID" id="73472886"/>
<keyword evidence="5" id="KW-1185">Reference proteome</keyword>
<accession>A0A8J5Q0F1</accession>
<dbReference type="Proteomes" id="UP000694255">
    <property type="component" value="Unassembled WGS sequence"/>
</dbReference>
<keyword evidence="1" id="KW-0175">Coiled coil</keyword>
<name>A0A8J5Q0F1_9ASCO</name>
<dbReference type="InterPro" id="IPR055264">
    <property type="entry name" value="BOD1/SHG1_dom"/>
</dbReference>
<evidence type="ECO:0000259" key="3">
    <source>
        <dbReference type="Pfam" id="PF05205"/>
    </source>
</evidence>
<feature type="region of interest" description="Disordered" evidence="2">
    <location>
        <begin position="25"/>
        <end position="58"/>
    </location>
</feature>
<comment type="caution">
    <text evidence="4">The sequence shown here is derived from an EMBL/GenBank/DDBJ whole genome shotgun (WGS) entry which is preliminary data.</text>
</comment>
<feature type="compositionally biased region" description="Basic and acidic residues" evidence="2">
    <location>
        <begin position="181"/>
        <end position="197"/>
    </location>
</feature>
<dbReference type="EMBL" id="JAGSYN010000308">
    <property type="protein sequence ID" value="KAG7660404.1"/>
    <property type="molecule type" value="Genomic_DNA"/>
</dbReference>
<feature type="domain" description="BOD1/SHG1" evidence="3">
    <location>
        <begin position="1"/>
        <end position="85"/>
    </location>
</feature>
<dbReference type="OrthoDB" id="5579731at2759"/>
<feature type="coiled-coil region" evidence="1">
    <location>
        <begin position="98"/>
        <end position="127"/>
    </location>
</feature>
<reference evidence="4 5" key="1">
    <citation type="journal article" date="2021" name="DNA Res.">
        <title>Genome analysis of Candida subhashii reveals its hybrid nature and dual mitochondrial genome conformations.</title>
        <authorList>
            <person name="Mixao V."/>
            <person name="Hegedusova E."/>
            <person name="Saus E."/>
            <person name="Pryszcz L.P."/>
            <person name="Cillingova A."/>
            <person name="Nosek J."/>
            <person name="Gabaldon T."/>
        </authorList>
    </citation>
    <scope>NUCLEOTIDE SEQUENCE [LARGE SCALE GENOMIC DNA]</scope>
    <source>
        <strain evidence="4 5">CBS 10753</strain>
    </source>
</reference>
<dbReference type="Pfam" id="PF05205">
    <property type="entry name" value="COMPASS-Shg1"/>
    <property type="match status" value="1"/>
</dbReference>
<sequence>MVESKVKQDPKILLKNRGKMAALIQGEIINTSTPKTDEKNGESGGRGGESGKSSSSADSLLGIVDKDIQDKIIDSPEFHGLIRDELCDIRRKLMGISDEEWDKQKEQERLRLERLKMEAKLKSLKEKDYKSSFRIKNLSGSHGGTSGSGSSSSGSHRVTKPPRFNIGHKSEDSSHTGNSSSDKKESTKKDKIQFMMY</sequence>
<dbReference type="RefSeq" id="XP_049260638.1">
    <property type="nucleotide sequence ID" value="XM_049410222.1"/>
</dbReference>
<evidence type="ECO:0000256" key="1">
    <source>
        <dbReference type="SAM" id="Coils"/>
    </source>
</evidence>
<gene>
    <name evidence="4" type="ORF">J8A68_006087</name>
</gene>
<evidence type="ECO:0000313" key="4">
    <source>
        <dbReference type="EMBL" id="KAG7660404.1"/>
    </source>
</evidence>
<evidence type="ECO:0000256" key="2">
    <source>
        <dbReference type="SAM" id="MobiDB-lite"/>
    </source>
</evidence>
<proteinExistence type="predicted"/>
<protein>
    <recommendedName>
        <fullName evidence="3">BOD1/SHG1 domain-containing protein</fullName>
    </recommendedName>
</protein>